<proteinExistence type="predicted"/>
<dbReference type="RefSeq" id="WP_377853188.1">
    <property type="nucleotide sequence ID" value="NZ_JBHLZU010000015.1"/>
</dbReference>
<evidence type="ECO:0000313" key="1">
    <source>
        <dbReference type="EMBL" id="MFB9905815.1"/>
    </source>
</evidence>
<dbReference type="Proteomes" id="UP001589693">
    <property type="component" value="Unassembled WGS sequence"/>
</dbReference>
<accession>A0ABV5ZY50</accession>
<keyword evidence="2" id="KW-1185">Reference proteome</keyword>
<protein>
    <submittedName>
        <fullName evidence="1">DUF3037 domain-containing protein</fullName>
    </submittedName>
</protein>
<dbReference type="EMBL" id="JBHLZU010000015">
    <property type="protein sequence ID" value="MFB9905815.1"/>
    <property type="molecule type" value="Genomic_DNA"/>
</dbReference>
<dbReference type="InterPro" id="IPR021398">
    <property type="entry name" value="DUF3037"/>
</dbReference>
<dbReference type="Pfam" id="PF11236">
    <property type="entry name" value="DUF3037"/>
    <property type="match status" value="1"/>
</dbReference>
<reference evidence="1 2" key="1">
    <citation type="submission" date="2024-09" db="EMBL/GenBank/DDBJ databases">
        <authorList>
            <person name="Sun Q."/>
            <person name="Mori K."/>
        </authorList>
    </citation>
    <scope>NUCLEOTIDE SEQUENCE [LARGE SCALE GENOMIC DNA]</scope>
    <source>
        <strain evidence="1 2">TBRC 7907</strain>
    </source>
</reference>
<comment type="caution">
    <text evidence="1">The sequence shown here is derived from an EMBL/GenBank/DDBJ whole genome shotgun (WGS) entry which is preliminary data.</text>
</comment>
<name>A0ABV5ZY50_9PSEU</name>
<gene>
    <name evidence="1" type="ORF">ACFFQA_17915</name>
</gene>
<evidence type="ECO:0000313" key="2">
    <source>
        <dbReference type="Proteomes" id="UP001589693"/>
    </source>
</evidence>
<sequence>MTDRRHVFEYAVLQVVPRAERGESINAGVLLYCRRLDYLGSRVHLDVDRLRALDPTADPDSVARAVRAFADVCAGSEVAGPAAEEEIGRRFRWLTAPRSTVVRAGPVHSGLTAAPDADADRLLRQLVLPVR</sequence>
<organism evidence="1 2">
    <name type="scientific">Allokutzneria oryzae</name>
    <dbReference type="NCBI Taxonomy" id="1378989"/>
    <lineage>
        <taxon>Bacteria</taxon>
        <taxon>Bacillati</taxon>
        <taxon>Actinomycetota</taxon>
        <taxon>Actinomycetes</taxon>
        <taxon>Pseudonocardiales</taxon>
        <taxon>Pseudonocardiaceae</taxon>
        <taxon>Allokutzneria</taxon>
    </lineage>
</organism>